<sequence>MVIIVRHPTDSYQAKRRFTMDDSPYLLRLRSAAPADSTLGERIPNSRDCVPDS</sequence>
<dbReference type="Proteomes" id="UP000051845">
    <property type="component" value="Unassembled WGS sequence"/>
</dbReference>
<evidence type="ECO:0000313" key="1">
    <source>
        <dbReference type="EMBL" id="KRM73785.1"/>
    </source>
</evidence>
<reference evidence="1 2" key="1">
    <citation type="journal article" date="2015" name="Genome Announc.">
        <title>Expanding the biotechnology potential of lactobacilli through comparative genomics of 213 strains and associated genera.</title>
        <authorList>
            <person name="Sun Z."/>
            <person name="Harris H.M."/>
            <person name="McCann A."/>
            <person name="Guo C."/>
            <person name="Argimon S."/>
            <person name="Zhang W."/>
            <person name="Yang X."/>
            <person name="Jeffery I.B."/>
            <person name="Cooney J.C."/>
            <person name="Kagawa T.F."/>
            <person name="Liu W."/>
            <person name="Song Y."/>
            <person name="Salvetti E."/>
            <person name="Wrobel A."/>
            <person name="Rasinkangas P."/>
            <person name="Parkhill J."/>
            <person name="Rea M.C."/>
            <person name="O'Sullivan O."/>
            <person name="Ritari J."/>
            <person name="Douillard F.P."/>
            <person name="Paul Ross R."/>
            <person name="Yang R."/>
            <person name="Briner A.E."/>
            <person name="Felis G.E."/>
            <person name="de Vos W.M."/>
            <person name="Barrangou R."/>
            <person name="Klaenhammer T.R."/>
            <person name="Caufield P.W."/>
            <person name="Cui Y."/>
            <person name="Zhang H."/>
            <person name="O'Toole P.W."/>
        </authorList>
    </citation>
    <scope>NUCLEOTIDE SEQUENCE [LARGE SCALE GENOMIC DNA]</scope>
    <source>
        <strain evidence="1 2">DSM 20515</strain>
    </source>
</reference>
<proteinExistence type="predicted"/>
<protein>
    <submittedName>
        <fullName evidence="1">Uncharacterized protein</fullName>
    </submittedName>
</protein>
<organism evidence="1 2">
    <name type="scientific">Secundilactobacillus collinoides DSM 20515 = JCM 1123</name>
    <dbReference type="NCBI Taxonomy" id="1423733"/>
    <lineage>
        <taxon>Bacteria</taxon>
        <taxon>Bacillati</taxon>
        <taxon>Bacillota</taxon>
        <taxon>Bacilli</taxon>
        <taxon>Lactobacillales</taxon>
        <taxon>Lactobacillaceae</taxon>
        <taxon>Secundilactobacillus</taxon>
    </lineage>
</organism>
<evidence type="ECO:0000313" key="2">
    <source>
        <dbReference type="Proteomes" id="UP000051845"/>
    </source>
</evidence>
<name>A0A0R2BBC9_SECCO</name>
<dbReference type="EMBL" id="AYYR01000118">
    <property type="protein sequence ID" value="KRM73785.1"/>
    <property type="molecule type" value="Genomic_DNA"/>
</dbReference>
<comment type="caution">
    <text evidence="1">The sequence shown here is derived from an EMBL/GenBank/DDBJ whole genome shotgun (WGS) entry which is preliminary data.</text>
</comment>
<accession>A0A0R2BBC9</accession>
<gene>
    <name evidence="1" type="ORF">FC82_GL001067</name>
</gene>
<dbReference type="PATRIC" id="fig|1423733.4.peg.1125"/>
<dbReference type="AlphaFoldDB" id="A0A0R2BBC9"/>